<evidence type="ECO:0000259" key="11">
    <source>
        <dbReference type="Pfam" id="PF08546"/>
    </source>
</evidence>
<dbReference type="InterPro" id="IPR036291">
    <property type="entry name" value="NAD(P)-bd_dom_sf"/>
</dbReference>
<comment type="similarity">
    <text evidence="2 9">Belongs to the ketopantoate reductase family.</text>
</comment>
<reference evidence="13" key="1">
    <citation type="submission" date="2021-04" db="EMBL/GenBank/DDBJ databases">
        <title>A novel Synergistetes isolate from a pyrite-forming mixed culture.</title>
        <authorList>
            <person name="Bunk B."/>
            <person name="Sproer C."/>
            <person name="Spring S."/>
            <person name="Pester M."/>
        </authorList>
    </citation>
    <scope>NUCLEOTIDE SEQUENCE [LARGE SCALE GENOMIC DNA]</scope>
    <source>
        <strain evidence="13">J.5.4.2-T.3.5.2</strain>
    </source>
</reference>
<evidence type="ECO:0000313" key="13">
    <source>
        <dbReference type="Proteomes" id="UP000671879"/>
    </source>
</evidence>
<dbReference type="EMBL" id="CP072943">
    <property type="protein sequence ID" value="QTX32575.1"/>
    <property type="molecule type" value="Genomic_DNA"/>
</dbReference>
<evidence type="ECO:0000256" key="6">
    <source>
        <dbReference type="ARBA" id="ARBA00023002"/>
    </source>
</evidence>
<dbReference type="PANTHER" id="PTHR43765">
    <property type="entry name" value="2-DEHYDROPANTOATE 2-REDUCTASE-RELATED"/>
    <property type="match status" value="1"/>
</dbReference>
<dbReference type="PANTHER" id="PTHR43765:SF2">
    <property type="entry name" value="2-DEHYDROPANTOATE 2-REDUCTASE"/>
    <property type="match status" value="1"/>
</dbReference>
<sequence>MRVTLVGCGALGGLVGARLARSGNEIQVLQRPGATLKRLRTRGLELDDSGTVRAYPVRAEADPGSLERASLVVVTVKSYVTADVAPLLSDLLDDDGVALTLQNGLGNAEQMTAVLGSERVGAAACTYGAYRDAEGLVHVGGEGEIRFGPMRPGREWTLVEDLLTGSGFRARLVYDPRPDLWSKLVVNAAINPVSALVRRENGHILACAETSRLAKTLAMEACRVARAEGMPFGEGEMWPQVRLIIQATAANRSSMLQDVLAGRPTEIEAISGEILRRGRAFDLSLPATSTVRALIRGLES</sequence>
<dbReference type="AlphaFoldDB" id="A0A9Q7EXK6"/>
<dbReference type="InterPro" id="IPR008927">
    <property type="entry name" value="6-PGluconate_DH-like_C_sf"/>
</dbReference>
<evidence type="ECO:0000256" key="2">
    <source>
        <dbReference type="ARBA" id="ARBA00007870"/>
    </source>
</evidence>
<organism evidence="12 13">
    <name type="scientific">Aminithiophilus ramosus</name>
    <dbReference type="NCBI Taxonomy" id="3029084"/>
    <lineage>
        <taxon>Bacteria</taxon>
        <taxon>Thermotogati</taxon>
        <taxon>Synergistota</taxon>
        <taxon>Synergistia</taxon>
        <taxon>Synergistales</taxon>
        <taxon>Aminithiophilaceae</taxon>
        <taxon>Aminithiophilus</taxon>
    </lineage>
</organism>
<accession>A0A9Q7EXK6</accession>
<comment type="pathway">
    <text evidence="1 9">Cofactor biosynthesis; (R)-pantothenate biosynthesis; (R)-pantoate from 3-methyl-2-oxobutanoate: step 2/2.</text>
</comment>
<evidence type="ECO:0000256" key="7">
    <source>
        <dbReference type="ARBA" id="ARBA00032024"/>
    </source>
</evidence>
<evidence type="ECO:0000256" key="1">
    <source>
        <dbReference type="ARBA" id="ARBA00004994"/>
    </source>
</evidence>
<keyword evidence="5 9" id="KW-0521">NADP</keyword>
<keyword evidence="13" id="KW-1185">Reference proteome</keyword>
<evidence type="ECO:0000256" key="9">
    <source>
        <dbReference type="RuleBase" id="RU362068"/>
    </source>
</evidence>
<dbReference type="Gene3D" id="3.40.50.720">
    <property type="entry name" value="NAD(P)-binding Rossmann-like Domain"/>
    <property type="match status" value="1"/>
</dbReference>
<comment type="function">
    <text evidence="9">Catalyzes the NADPH-dependent reduction of ketopantoate into pantoic acid.</text>
</comment>
<dbReference type="KEGG" id="aram:KAR29_01120"/>
<dbReference type="SUPFAM" id="SSF51735">
    <property type="entry name" value="NAD(P)-binding Rossmann-fold domains"/>
    <property type="match status" value="1"/>
</dbReference>
<dbReference type="GO" id="GO:0050661">
    <property type="term" value="F:NADP binding"/>
    <property type="evidence" value="ECO:0007669"/>
    <property type="project" value="TreeGrafter"/>
</dbReference>
<dbReference type="Pfam" id="PF02558">
    <property type="entry name" value="ApbA"/>
    <property type="match status" value="1"/>
</dbReference>
<evidence type="ECO:0000256" key="8">
    <source>
        <dbReference type="ARBA" id="ARBA00048793"/>
    </source>
</evidence>
<evidence type="ECO:0000313" key="12">
    <source>
        <dbReference type="EMBL" id="QTX32575.1"/>
    </source>
</evidence>
<dbReference type="SUPFAM" id="SSF48179">
    <property type="entry name" value="6-phosphogluconate dehydrogenase C-terminal domain-like"/>
    <property type="match status" value="1"/>
</dbReference>
<dbReference type="RefSeq" id="WP_274373820.1">
    <property type="nucleotide sequence ID" value="NZ_CP072943.1"/>
</dbReference>
<dbReference type="Proteomes" id="UP000671879">
    <property type="component" value="Chromosome"/>
</dbReference>
<dbReference type="GO" id="GO:0005737">
    <property type="term" value="C:cytoplasm"/>
    <property type="evidence" value="ECO:0007669"/>
    <property type="project" value="TreeGrafter"/>
</dbReference>
<evidence type="ECO:0000259" key="10">
    <source>
        <dbReference type="Pfam" id="PF02558"/>
    </source>
</evidence>
<keyword evidence="6 9" id="KW-0560">Oxidoreductase</keyword>
<feature type="domain" description="Ketopantoate reductase N-terminal" evidence="10">
    <location>
        <begin position="4"/>
        <end position="151"/>
    </location>
</feature>
<comment type="catalytic activity">
    <reaction evidence="8 9">
        <text>(R)-pantoate + NADP(+) = 2-dehydropantoate + NADPH + H(+)</text>
        <dbReference type="Rhea" id="RHEA:16233"/>
        <dbReference type="ChEBI" id="CHEBI:11561"/>
        <dbReference type="ChEBI" id="CHEBI:15378"/>
        <dbReference type="ChEBI" id="CHEBI:15980"/>
        <dbReference type="ChEBI" id="CHEBI:57783"/>
        <dbReference type="ChEBI" id="CHEBI:58349"/>
        <dbReference type="EC" id="1.1.1.169"/>
    </reaction>
</comment>
<dbReference type="FunFam" id="1.10.1040.10:FF:000017">
    <property type="entry name" value="2-dehydropantoate 2-reductase"/>
    <property type="match status" value="1"/>
</dbReference>
<dbReference type="Gene3D" id="1.10.1040.10">
    <property type="entry name" value="N-(1-d-carboxylethyl)-l-norvaline Dehydrogenase, domain 2"/>
    <property type="match status" value="1"/>
</dbReference>
<dbReference type="EC" id="1.1.1.169" evidence="3 9"/>
<dbReference type="NCBIfam" id="TIGR00745">
    <property type="entry name" value="apbA_panE"/>
    <property type="match status" value="1"/>
</dbReference>
<evidence type="ECO:0000256" key="4">
    <source>
        <dbReference type="ARBA" id="ARBA00019465"/>
    </source>
</evidence>
<evidence type="ECO:0000256" key="3">
    <source>
        <dbReference type="ARBA" id="ARBA00013014"/>
    </source>
</evidence>
<proteinExistence type="inferred from homology"/>
<dbReference type="InterPro" id="IPR003710">
    <property type="entry name" value="ApbA"/>
</dbReference>
<dbReference type="InterPro" id="IPR050838">
    <property type="entry name" value="Ketopantoate_reductase"/>
</dbReference>
<dbReference type="GO" id="GO:0015940">
    <property type="term" value="P:pantothenate biosynthetic process"/>
    <property type="evidence" value="ECO:0007669"/>
    <property type="project" value="UniProtKB-KW"/>
</dbReference>
<dbReference type="Pfam" id="PF08546">
    <property type="entry name" value="ApbA_C"/>
    <property type="match status" value="1"/>
</dbReference>
<feature type="domain" description="Ketopantoate reductase C-terminal" evidence="11">
    <location>
        <begin position="177"/>
        <end position="299"/>
    </location>
</feature>
<protein>
    <recommendedName>
        <fullName evidence="4 9">2-dehydropantoate 2-reductase</fullName>
        <ecNumber evidence="3 9">1.1.1.169</ecNumber>
    </recommendedName>
    <alternativeName>
        <fullName evidence="7 9">Ketopantoate reductase</fullName>
    </alternativeName>
</protein>
<dbReference type="InterPro" id="IPR013332">
    <property type="entry name" value="KPR_N"/>
</dbReference>
<dbReference type="InterPro" id="IPR013752">
    <property type="entry name" value="KPA_reductase"/>
</dbReference>
<dbReference type="InterPro" id="IPR013328">
    <property type="entry name" value="6PGD_dom2"/>
</dbReference>
<name>A0A9Q7EXK6_9BACT</name>
<dbReference type="GO" id="GO:0008677">
    <property type="term" value="F:2-dehydropantoate 2-reductase activity"/>
    <property type="evidence" value="ECO:0007669"/>
    <property type="project" value="UniProtKB-EC"/>
</dbReference>
<evidence type="ECO:0000256" key="5">
    <source>
        <dbReference type="ARBA" id="ARBA00022857"/>
    </source>
</evidence>
<gene>
    <name evidence="12" type="ORF">KAR29_01120</name>
</gene>
<keyword evidence="9" id="KW-0566">Pantothenate biosynthesis</keyword>